<reference evidence="1 2" key="1">
    <citation type="submission" date="2021-03" db="EMBL/GenBank/DDBJ databases">
        <title>Genomic Encyclopedia of Type Strains, Phase III (KMG-III): the genomes of soil and plant-associated and newly described type strains.</title>
        <authorList>
            <person name="Whitman W."/>
        </authorList>
    </citation>
    <scope>NUCLEOTIDE SEQUENCE [LARGE SCALE GENOMIC DNA]</scope>
    <source>
        <strain evidence="1 2">IMMIB AFH-6</strain>
    </source>
</reference>
<comment type="caution">
    <text evidence="1">The sequence shown here is derived from an EMBL/GenBank/DDBJ whole genome shotgun (WGS) entry which is preliminary data.</text>
</comment>
<dbReference type="RefSeq" id="WP_209764292.1">
    <property type="nucleotide sequence ID" value="NZ_JAGINP010000002.1"/>
</dbReference>
<accession>A0ABS4SG46</accession>
<organism evidence="1 2">
    <name type="scientific">Azospirillum rugosum</name>
    <dbReference type="NCBI Taxonomy" id="416170"/>
    <lineage>
        <taxon>Bacteria</taxon>
        <taxon>Pseudomonadati</taxon>
        <taxon>Pseudomonadota</taxon>
        <taxon>Alphaproteobacteria</taxon>
        <taxon>Rhodospirillales</taxon>
        <taxon>Azospirillaceae</taxon>
        <taxon>Azospirillum</taxon>
    </lineage>
</organism>
<dbReference type="EMBL" id="JAGINP010000002">
    <property type="protein sequence ID" value="MBP2291053.1"/>
    <property type="molecule type" value="Genomic_DNA"/>
</dbReference>
<proteinExistence type="predicted"/>
<gene>
    <name evidence="1" type="ORF">J2851_000795</name>
</gene>
<protein>
    <submittedName>
        <fullName evidence="1">Uncharacterized protein</fullName>
    </submittedName>
</protein>
<sequence>MLRSTDVEDTYKNGGYLRRWVIVDGQPRCANDAVALNSLEPSQIDAIVTVNAAVRERMAAVEAYEEAQRLVTLADGLNHVPAEMVATYEQARASIAGASPLTKAYAVVRQGRPAEPAVEGDHSPAWVAYQQALAVIEAAD</sequence>
<keyword evidence="2" id="KW-1185">Reference proteome</keyword>
<name>A0ABS4SG46_9PROT</name>
<evidence type="ECO:0000313" key="1">
    <source>
        <dbReference type="EMBL" id="MBP2291053.1"/>
    </source>
</evidence>
<evidence type="ECO:0000313" key="2">
    <source>
        <dbReference type="Proteomes" id="UP000781958"/>
    </source>
</evidence>
<dbReference type="Proteomes" id="UP000781958">
    <property type="component" value="Unassembled WGS sequence"/>
</dbReference>